<dbReference type="Pfam" id="PF04011">
    <property type="entry name" value="LemA"/>
    <property type="match status" value="1"/>
</dbReference>
<accession>A0A1J0KUT8</accession>
<protein>
    <submittedName>
        <fullName evidence="7">LemA family protein</fullName>
    </submittedName>
</protein>
<dbReference type="InterPro" id="IPR023353">
    <property type="entry name" value="LemA-like_dom_sf"/>
</dbReference>
<dbReference type="STRING" id="1542390.KX01_1235"/>
<evidence type="ECO:0000256" key="4">
    <source>
        <dbReference type="ARBA" id="ARBA00022989"/>
    </source>
</evidence>
<organism evidence="7 8">
    <name type="scientific">Francisella frigiditurris</name>
    <dbReference type="NCBI Taxonomy" id="1542390"/>
    <lineage>
        <taxon>Bacteria</taxon>
        <taxon>Pseudomonadati</taxon>
        <taxon>Pseudomonadota</taxon>
        <taxon>Gammaproteobacteria</taxon>
        <taxon>Thiotrichales</taxon>
        <taxon>Francisellaceae</taxon>
        <taxon>Francisella</taxon>
    </lineage>
</organism>
<evidence type="ECO:0000256" key="3">
    <source>
        <dbReference type="ARBA" id="ARBA00022692"/>
    </source>
</evidence>
<evidence type="ECO:0000256" key="6">
    <source>
        <dbReference type="SAM" id="Phobius"/>
    </source>
</evidence>
<gene>
    <name evidence="7" type="ORF">KX01_1235</name>
</gene>
<dbReference type="AlphaFoldDB" id="A0A1J0KUT8"/>
<dbReference type="SUPFAM" id="SSF140478">
    <property type="entry name" value="LemA-like"/>
    <property type="match status" value="1"/>
</dbReference>
<keyword evidence="5 6" id="KW-0472">Membrane</keyword>
<name>A0A1J0KUT8_9GAMM</name>
<comment type="subcellular location">
    <subcellularLocation>
        <location evidence="1">Membrane</location>
        <topology evidence="1">Single-pass membrane protein</topology>
    </subcellularLocation>
</comment>
<keyword evidence="4 6" id="KW-1133">Transmembrane helix</keyword>
<dbReference type="OrthoDB" id="9804152at2"/>
<evidence type="ECO:0000256" key="2">
    <source>
        <dbReference type="ARBA" id="ARBA00008854"/>
    </source>
</evidence>
<dbReference type="GO" id="GO:0016020">
    <property type="term" value="C:membrane"/>
    <property type="evidence" value="ECO:0007669"/>
    <property type="project" value="UniProtKB-SubCell"/>
</dbReference>
<dbReference type="RefSeq" id="WP_083578907.1">
    <property type="nucleotide sequence ID" value="NZ_CP009654.1"/>
</dbReference>
<feature type="transmembrane region" description="Helical" evidence="6">
    <location>
        <begin position="12"/>
        <end position="37"/>
    </location>
</feature>
<dbReference type="PANTHER" id="PTHR34478">
    <property type="entry name" value="PROTEIN LEMA"/>
    <property type="match status" value="1"/>
</dbReference>
<evidence type="ECO:0000256" key="5">
    <source>
        <dbReference type="ARBA" id="ARBA00023136"/>
    </source>
</evidence>
<dbReference type="KEGG" id="frc:KX01_1235"/>
<dbReference type="PANTHER" id="PTHR34478:SF2">
    <property type="entry name" value="MEMBRANE PROTEIN"/>
    <property type="match status" value="1"/>
</dbReference>
<proteinExistence type="inferred from homology"/>
<evidence type="ECO:0000256" key="1">
    <source>
        <dbReference type="ARBA" id="ARBA00004167"/>
    </source>
</evidence>
<dbReference type="EMBL" id="CP009654">
    <property type="protein sequence ID" value="APC97442.1"/>
    <property type="molecule type" value="Genomic_DNA"/>
</dbReference>
<evidence type="ECO:0000313" key="7">
    <source>
        <dbReference type="EMBL" id="APC97442.1"/>
    </source>
</evidence>
<keyword evidence="3 6" id="KW-0812">Transmembrane</keyword>
<dbReference type="Gene3D" id="1.20.1440.20">
    <property type="entry name" value="LemA-like domain"/>
    <property type="match status" value="1"/>
</dbReference>
<keyword evidence="8" id="KW-1185">Reference proteome</keyword>
<dbReference type="Proteomes" id="UP000182521">
    <property type="component" value="Chromosome"/>
</dbReference>
<evidence type="ECO:0000313" key="8">
    <source>
        <dbReference type="Proteomes" id="UP000182521"/>
    </source>
</evidence>
<dbReference type="InterPro" id="IPR007156">
    <property type="entry name" value="MamQ_LemA"/>
</dbReference>
<reference evidence="8" key="1">
    <citation type="submission" date="2014-10" db="EMBL/GenBank/DDBJ databases">
        <authorList>
            <person name="Kuske C.R."/>
            <person name="Challacombe J.F."/>
            <person name="Daligault H.E."/>
            <person name="Davenport K.W."/>
            <person name="Johnson S.L."/>
            <person name="Siddaramappa S."/>
            <person name="Petersen J.M."/>
        </authorList>
    </citation>
    <scope>NUCLEOTIDE SEQUENCE [LARGE SCALE GENOMIC DNA]</scope>
    <source>
        <strain evidence="8">CA97-1460</strain>
    </source>
</reference>
<comment type="similarity">
    <text evidence="2">Belongs to the LemA family.</text>
</comment>
<sequence length="208" mass="23590">MSNKIQKETSISLSTLFIGLLAFFGVIILLISIVTIVNYNSLVNSKQAVMREMGNIESAIQRRADLLPNLVKIVNQYAKHEKETLANIQQQAKSKEYSTLPVGHDNVNFLAEKQQHVNNTINELLAVSDRYPNLKSSDNFITLQSQLEGSENRINISRIYYNEAVADYNSKLYGFFGSMINESFLHYKPASYYKANERANDYSGVDFS</sequence>